<dbReference type="Pfam" id="PF00119">
    <property type="entry name" value="ATP-synt_A"/>
    <property type="match status" value="1"/>
</dbReference>
<evidence type="ECO:0000313" key="13">
    <source>
        <dbReference type="EMBL" id="KAA5546241.1"/>
    </source>
</evidence>
<dbReference type="GO" id="GO:0046933">
    <property type="term" value="F:proton-transporting ATP synthase activity, rotational mechanism"/>
    <property type="evidence" value="ECO:0007669"/>
    <property type="project" value="UniProtKB-UniRule"/>
</dbReference>
<evidence type="ECO:0000256" key="7">
    <source>
        <dbReference type="ARBA" id="ARBA00022989"/>
    </source>
</evidence>
<dbReference type="PANTHER" id="PTHR42823">
    <property type="entry name" value="ATP SYNTHASE SUBUNIT A, CHLOROPLASTIC"/>
    <property type="match status" value="1"/>
</dbReference>
<sequence length="232" mass="24697">MALLTETGLMELHIFDDPVLMRLGPVPITETMVTSAIVTVVLIGLGAVMGSRVRSGRSDLLSTLALMTVESFDRLVEDIVGRRQTVVATIAATFFLFIAGCNLAGQLPGVHPATGSLATTSALAVLVFFSVPIAGIWSNGLWGYLKHYFRPNPLLMPLHVISELSRTLAMSVRLFGNIMSGHLVVGLLVALAGFLVPTPMMALDLLIGLLQAYIFAILSTVYIGAAMSVGEE</sequence>
<evidence type="ECO:0000256" key="8">
    <source>
        <dbReference type="ARBA" id="ARBA00023065"/>
    </source>
</evidence>
<keyword evidence="6 11" id="KW-0375">Hydrogen ion transport</keyword>
<dbReference type="HAMAP" id="MF_01393">
    <property type="entry name" value="ATP_synth_a_bact"/>
    <property type="match status" value="1"/>
</dbReference>
<feature type="transmembrane region" description="Helical" evidence="11">
    <location>
        <begin position="86"/>
        <end position="105"/>
    </location>
</feature>
<evidence type="ECO:0000256" key="9">
    <source>
        <dbReference type="ARBA" id="ARBA00023136"/>
    </source>
</evidence>
<dbReference type="GO" id="GO:0042777">
    <property type="term" value="P:proton motive force-driven plasma membrane ATP synthesis"/>
    <property type="evidence" value="ECO:0007669"/>
    <property type="project" value="TreeGrafter"/>
</dbReference>
<evidence type="ECO:0000256" key="3">
    <source>
        <dbReference type="ARBA" id="ARBA00022448"/>
    </source>
</evidence>
<evidence type="ECO:0000256" key="12">
    <source>
        <dbReference type="RuleBase" id="RU000483"/>
    </source>
</evidence>
<feature type="transmembrane region" description="Helical" evidence="11">
    <location>
        <begin position="202"/>
        <end position="225"/>
    </location>
</feature>
<comment type="subcellular location">
    <subcellularLocation>
        <location evidence="11 12">Cell membrane</location>
        <topology evidence="11 12">Multi-pass membrane protein</topology>
    </subcellularLocation>
    <subcellularLocation>
        <location evidence="1">Membrane</location>
        <topology evidence="1">Multi-pass membrane protein</topology>
    </subcellularLocation>
</comment>
<gene>
    <name evidence="11 13" type="primary">atpB</name>
    <name evidence="13" type="ORF">FYK55_04970</name>
</gene>
<evidence type="ECO:0000256" key="6">
    <source>
        <dbReference type="ARBA" id="ARBA00022781"/>
    </source>
</evidence>
<keyword evidence="8 11" id="KW-0406">Ion transport</keyword>
<dbReference type="EMBL" id="VWOX01000002">
    <property type="protein sequence ID" value="KAA5546241.1"/>
    <property type="molecule type" value="Genomic_DNA"/>
</dbReference>
<evidence type="ECO:0000256" key="5">
    <source>
        <dbReference type="ARBA" id="ARBA00022692"/>
    </source>
</evidence>
<dbReference type="PROSITE" id="PS00449">
    <property type="entry name" value="ATPASE_A"/>
    <property type="match status" value="1"/>
</dbReference>
<keyword evidence="4 11" id="KW-0138">CF(0)</keyword>
<dbReference type="SUPFAM" id="SSF81336">
    <property type="entry name" value="F1F0 ATP synthase subunit A"/>
    <property type="match status" value="1"/>
</dbReference>
<keyword evidence="11" id="KW-1003">Cell membrane</keyword>
<keyword evidence="14" id="KW-1185">Reference proteome</keyword>
<evidence type="ECO:0000256" key="10">
    <source>
        <dbReference type="ARBA" id="ARBA00023310"/>
    </source>
</evidence>
<evidence type="ECO:0000256" key="11">
    <source>
        <dbReference type="HAMAP-Rule" id="MF_01393"/>
    </source>
</evidence>
<feature type="transmembrane region" description="Helical" evidence="11">
    <location>
        <begin position="31"/>
        <end position="50"/>
    </location>
</feature>
<proteinExistence type="inferred from homology"/>
<keyword evidence="7 11" id="KW-1133">Transmembrane helix</keyword>
<keyword evidence="3 11" id="KW-0813">Transport</keyword>
<evidence type="ECO:0000256" key="4">
    <source>
        <dbReference type="ARBA" id="ARBA00022547"/>
    </source>
</evidence>
<dbReference type="AlphaFoldDB" id="A0A5M6DF98"/>
<dbReference type="Gene3D" id="1.20.120.220">
    <property type="entry name" value="ATP synthase, F0 complex, subunit A"/>
    <property type="match status" value="1"/>
</dbReference>
<dbReference type="Proteomes" id="UP000324479">
    <property type="component" value="Unassembled WGS sequence"/>
</dbReference>
<dbReference type="InterPro" id="IPR035908">
    <property type="entry name" value="F0_ATP_A_sf"/>
</dbReference>
<dbReference type="GO" id="GO:0005886">
    <property type="term" value="C:plasma membrane"/>
    <property type="evidence" value="ECO:0007669"/>
    <property type="project" value="UniProtKB-SubCell"/>
</dbReference>
<feature type="transmembrane region" description="Helical" evidence="11">
    <location>
        <begin position="117"/>
        <end position="137"/>
    </location>
</feature>
<reference evidence="13 14" key="1">
    <citation type="submission" date="2019-08" db="EMBL/GenBank/DDBJ databases">
        <authorList>
            <person name="Dhanesh K."/>
            <person name="Kumar G."/>
            <person name="Sasikala C."/>
            <person name="Venkata Ramana C."/>
        </authorList>
    </citation>
    <scope>NUCLEOTIDE SEQUENCE [LARGE SCALE GENOMIC DNA]</scope>
    <source>
        <strain evidence="13 14">JC645</strain>
    </source>
</reference>
<dbReference type="CDD" id="cd00310">
    <property type="entry name" value="ATP-synt_Fo_a_6"/>
    <property type="match status" value="1"/>
</dbReference>
<name>A0A5M6DF98_9BACT</name>
<dbReference type="InterPro" id="IPR000568">
    <property type="entry name" value="ATP_synth_F0_asu"/>
</dbReference>
<evidence type="ECO:0000313" key="14">
    <source>
        <dbReference type="Proteomes" id="UP000324479"/>
    </source>
</evidence>
<protein>
    <recommendedName>
        <fullName evidence="11 12">ATP synthase subunit a</fullName>
    </recommendedName>
    <alternativeName>
        <fullName evidence="11">ATP synthase F0 sector subunit a</fullName>
    </alternativeName>
    <alternativeName>
        <fullName evidence="11">F-ATPase subunit 6</fullName>
    </alternativeName>
</protein>
<evidence type="ECO:0000256" key="1">
    <source>
        <dbReference type="ARBA" id="ARBA00004141"/>
    </source>
</evidence>
<dbReference type="NCBIfam" id="TIGR01131">
    <property type="entry name" value="ATP_synt_6_or_A"/>
    <property type="match status" value="1"/>
</dbReference>
<keyword evidence="9 11" id="KW-0472">Membrane</keyword>
<dbReference type="PRINTS" id="PR00123">
    <property type="entry name" value="ATPASEA"/>
</dbReference>
<comment type="caution">
    <text evidence="13">The sequence shown here is derived from an EMBL/GenBank/DDBJ whole genome shotgun (WGS) entry which is preliminary data.</text>
</comment>
<evidence type="ECO:0000256" key="2">
    <source>
        <dbReference type="ARBA" id="ARBA00006810"/>
    </source>
</evidence>
<comment type="similarity">
    <text evidence="2 11 12">Belongs to the ATPase A chain family.</text>
</comment>
<comment type="function">
    <text evidence="11 12">Key component of the proton channel; it plays a direct role in the translocation of protons across the membrane.</text>
</comment>
<feature type="transmembrane region" description="Helical" evidence="11">
    <location>
        <begin position="174"/>
        <end position="196"/>
    </location>
</feature>
<dbReference type="PANTHER" id="PTHR42823:SF3">
    <property type="entry name" value="ATP SYNTHASE SUBUNIT A, CHLOROPLASTIC"/>
    <property type="match status" value="1"/>
</dbReference>
<keyword evidence="10 11" id="KW-0066">ATP synthesis</keyword>
<keyword evidence="5 11" id="KW-0812">Transmembrane</keyword>
<dbReference type="InterPro" id="IPR023011">
    <property type="entry name" value="ATP_synth_F0_asu_AS"/>
</dbReference>
<dbReference type="GO" id="GO:0045259">
    <property type="term" value="C:proton-transporting ATP synthase complex"/>
    <property type="evidence" value="ECO:0007669"/>
    <property type="project" value="UniProtKB-KW"/>
</dbReference>
<dbReference type="RefSeq" id="WP_150075248.1">
    <property type="nucleotide sequence ID" value="NZ_VWOX01000002.1"/>
</dbReference>
<dbReference type="InterPro" id="IPR045082">
    <property type="entry name" value="ATP_syn_F0_a_bact/chloroplast"/>
</dbReference>
<organism evidence="13 14">
    <name type="scientific">Roseiconus nitratireducens</name>
    <dbReference type="NCBI Taxonomy" id="2605748"/>
    <lineage>
        <taxon>Bacteria</taxon>
        <taxon>Pseudomonadati</taxon>
        <taxon>Planctomycetota</taxon>
        <taxon>Planctomycetia</taxon>
        <taxon>Pirellulales</taxon>
        <taxon>Pirellulaceae</taxon>
        <taxon>Roseiconus</taxon>
    </lineage>
</organism>
<accession>A0A5M6DF98</accession>